<dbReference type="Proteomes" id="UP000249056">
    <property type="component" value="Unassembled WGS sequence"/>
</dbReference>
<dbReference type="PANTHER" id="PTHR28221:SF2">
    <property type="entry name" value="RNA POLYMERASE I-SPECIFIC TRANSCRIPTION INITIATION FACTOR RRN6"/>
    <property type="match status" value="1"/>
</dbReference>
<feature type="domain" description="RRN6 K-rich C-terminal" evidence="2">
    <location>
        <begin position="141"/>
        <end position="224"/>
    </location>
</feature>
<name>A0A395IWH7_9HELO</name>
<evidence type="ECO:0000256" key="1">
    <source>
        <dbReference type="SAM" id="MobiDB-lite"/>
    </source>
</evidence>
<keyword evidence="5" id="KW-1185">Reference proteome</keyword>
<feature type="compositionally biased region" description="Polar residues" evidence="1">
    <location>
        <begin position="220"/>
        <end position="230"/>
    </location>
</feature>
<dbReference type="OrthoDB" id="4090074at2759"/>
<dbReference type="InterPro" id="IPR048536">
    <property type="entry name" value="Rrn6_K-rich"/>
</dbReference>
<dbReference type="Pfam" id="PF20639">
    <property type="entry name" value="Rrn6_K-rich"/>
    <property type="match status" value="1"/>
</dbReference>
<dbReference type="PANTHER" id="PTHR28221">
    <property type="entry name" value="RNA POLYMERASE I-SPECIFIC TRANSCRIPTION INITIATION FACTOR RRN6"/>
    <property type="match status" value="1"/>
</dbReference>
<dbReference type="GO" id="GO:0001163">
    <property type="term" value="F:RNA polymerase I transcription regulatory region sequence-specific DNA binding"/>
    <property type="evidence" value="ECO:0007669"/>
    <property type="project" value="TreeGrafter"/>
</dbReference>
<sequence length="230" mass="25896">MLFSEDQSSDDICPDLLKIYDQLINVWVTNLPRKTPGPVRLAKARLIRKIAMELWLSSVGVSLRNKQFEPRPPPMVEEGSPLRILKDIDEVSRASSPPYFSSQAHSNAVQNPQFSLPTPASSVISAATHRKQNLDQQYLHLVSQWPSVPGADPATYSWEEVQRAAAVEESGDDEYRSRREHARRKRRAERFLSRDRANAATSSSQAVVQPFGSQPAGHNIYSSQPLMNYQ</sequence>
<dbReference type="InterPro" id="IPR048537">
    <property type="entry name" value="RRN6_HB"/>
</dbReference>
<evidence type="ECO:0000259" key="3">
    <source>
        <dbReference type="Pfam" id="PF20640"/>
    </source>
</evidence>
<dbReference type="GO" id="GO:0001179">
    <property type="term" value="F:RNA polymerase I general transcription initiation factor binding"/>
    <property type="evidence" value="ECO:0007669"/>
    <property type="project" value="TreeGrafter"/>
</dbReference>
<feature type="domain" description="RRN6 helical bundle" evidence="3">
    <location>
        <begin position="8"/>
        <end position="59"/>
    </location>
</feature>
<dbReference type="InterPro" id="IPR019350">
    <property type="entry name" value="RNA_pol_I-sp_TIF_RRN6-like"/>
</dbReference>
<comment type="caution">
    <text evidence="4">The sequence shown here is derived from an EMBL/GenBank/DDBJ whole genome shotgun (WGS) entry which is preliminary data.</text>
</comment>
<feature type="compositionally biased region" description="Basic residues" evidence="1">
    <location>
        <begin position="178"/>
        <end position="188"/>
    </location>
</feature>
<dbReference type="EMBL" id="QKRW01000016">
    <property type="protein sequence ID" value="RAL64068.1"/>
    <property type="molecule type" value="Genomic_DNA"/>
</dbReference>
<protein>
    <submittedName>
        <fullName evidence="4">Uncharacterized protein</fullName>
    </submittedName>
</protein>
<gene>
    <name evidence="4" type="ORF">DID88_003256</name>
</gene>
<dbReference type="GO" id="GO:0042790">
    <property type="term" value="P:nucleolar large rRNA transcription by RNA polymerase I"/>
    <property type="evidence" value="ECO:0007669"/>
    <property type="project" value="TreeGrafter"/>
</dbReference>
<dbReference type="GO" id="GO:0070860">
    <property type="term" value="C:RNA polymerase I core factor complex"/>
    <property type="evidence" value="ECO:0007669"/>
    <property type="project" value="TreeGrafter"/>
</dbReference>
<accession>A0A395IWH7</accession>
<dbReference type="Pfam" id="PF20640">
    <property type="entry name" value="Rrn6_HB"/>
    <property type="match status" value="1"/>
</dbReference>
<evidence type="ECO:0000313" key="5">
    <source>
        <dbReference type="Proteomes" id="UP000249056"/>
    </source>
</evidence>
<proteinExistence type="predicted"/>
<evidence type="ECO:0000259" key="2">
    <source>
        <dbReference type="Pfam" id="PF20639"/>
    </source>
</evidence>
<reference evidence="4 5" key="1">
    <citation type="submission" date="2018-06" db="EMBL/GenBank/DDBJ databases">
        <title>Genome Sequence of the Brown Rot Fungal Pathogen Monilinia fructigena.</title>
        <authorList>
            <person name="Landi L."/>
            <person name="De Miccolis Angelini R.M."/>
            <person name="Pollastro S."/>
            <person name="Abate D."/>
            <person name="Faretra F."/>
            <person name="Romanazzi G."/>
        </authorList>
    </citation>
    <scope>NUCLEOTIDE SEQUENCE [LARGE SCALE GENOMIC DNA]</scope>
    <source>
        <strain evidence="4 5">Mfrg269</strain>
    </source>
</reference>
<evidence type="ECO:0000313" key="4">
    <source>
        <dbReference type="EMBL" id="RAL64068.1"/>
    </source>
</evidence>
<dbReference type="AlphaFoldDB" id="A0A395IWH7"/>
<organism evidence="4 5">
    <name type="scientific">Monilinia fructigena</name>
    <dbReference type="NCBI Taxonomy" id="38457"/>
    <lineage>
        <taxon>Eukaryota</taxon>
        <taxon>Fungi</taxon>
        <taxon>Dikarya</taxon>
        <taxon>Ascomycota</taxon>
        <taxon>Pezizomycotina</taxon>
        <taxon>Leotiomycetes</taxon>
        <taxon>Helotiales</taxon>
        <taxon>Sclerotiniaceae</taxon>
        <taxon>Monilinia</taxon>
    </lineage>
</organism>
<feature type="region of interest" description="Disordered" evidence="1">
    <location>
        <begin position="169"/>
        <end position="230"/>
    </location>
</feature>